<dbReference type="eggNOG" id="ENOG502Z7SI">
    <property type="taxonomic scope" value="Bacteria"/>
</dbReference>
<dbReference type="EMBL" id="JANILD010000005">
    <property type="protein sequence ID" value="MCQ9304133.1"/>
    <property type="molecule type" value="Genomic_DNA"/>
</dbReference>
<dbReference type="KEGG" id="sscu:CEP64_07045"/>
<feature type="domain" description="DUF3388" evidence="2">
    <location>
        <begin position="75"/>
        <end position="262"/>
    </location>
</feature>
<evidence type="ECO:0000313" key="8">
    <source>
        <dbReference type="Proteomes" id="UP000197058"/>
    </source>
</evidence>
<protein>
    <submittedName>
        <fullName evidence="3">DUF3388 domain-containing protein</fullName>
    </submittedName>
    <submittedName>
        <fullName evidence="4">YmfK family protein</fullName>
    </submittedName>
</protein>
<accession>A0A657XP90</accession>
<evidence type="ECO:0000256" key="1">
    <source>
        <dbReference type="SAM" id="Phobius"/>
    </source>
</evidence>
<dbReference type="EMBL" id="RXWV01000010">
    <property type="protein sequence ID" value="RTX74958.1"/>
    <property type="molecule type" value="Genomic_DNA"/>
</dbReference>
<dbReference type="Proteomes" id="UP000274792">
    <property type="component" value="Unassembled WGS sequence"/>
</dbReference>
<feature type="transmembrane region" description="Helical" evidence="1">
    <location>
        <begin position="20"/>
        <end position="43"/>
    </location>
</feature>
<evidence type="ECO:0000313" key="9">
    <source>
        <dbReference type="Proteomes" id="UP000274792"/>
    </source>
</evidence>
<evidence type="ECO:0000259" key="2">
    <source>
        <dbReference type="Pfam" id="PF11868"/>
    </source>
</evidence>
<dbReference type="RefSeq" id="WP_025905363.1">
    <property type="nucleotide sequence ID" value="NZ_CAJVGN010000001.1"/>
</dbReference>
<keyword evidence="10" id="KW-1185">Reference proteome</keyword>
<reference evidence="8" key="1">
    <citation type="submission" date="2017-06" db="EMBL/GenBank/DDBJ databases">
        <title>FDA dAtabase for Regulatory Grade micrObial Sequences (FDA-ARGOS): Supporting development and validation of Infectious Disease Dx tests.</title>
        <authorList>
            <person name="Goldberg B."/>
            <person name="Campos J."/>
            <person name="Tallon L."/>
            <person name="Sadzewicz L."/>
            <person name="Sengamalay N."/>
            <person name="Ott S."/>
            <person name="Godinez A."/>
            <person name="Nagaraj S."/>
            <person name="Vavikolanu K."/>
            <person name="Nadendla S."/>
            <person name="George J."/>
            <person name="Geyer C."/>
            <person name="Sichtig H."/>
        </authorList>
    </citation>
    <scope>NUCLEOTIDE SEQUENCE [LARGE SCALE GENOMIC DNA]</scope>
    <source>
        <strain evidence="8">FDAARGOS_285</strain>
    </source>
</reference>
<reference evidence="3" key="2">
    <citation type="submission" date="2017-12" db="EMBL/GenBank/DDBJ databases">
        <title>FDA dAtabase for Regulatory Grade micrObial Sequences (FDA-ARGOS): Supporting development and validation of Infectious Disease Dx tests.</title>
        <authorList>
            <person name="Campos J."/>
            <person name="Goldberg B."/>
            <person name="Tallon L."/>
            <person name="Sadzewicz L."/>
            <person name="Sengamalay N."/>
            <person name="Ott S."/>
            <person name="Godinez A."/>
            <person name="Nagaraj S."/>
            <person name="Vavikolanu K."/>
            <person name="Vyas G."/>
            <person name="Nadendla S."/>
            <person name="Aluvathingal J."/>
            <person name="Geyer C."/>
            <person name="Nandy P."/>
            <person name="Hobson J."/>
            <person name="Sichtig H."/>
        </authorList>
    </citation>
    <scope>NUCLEOTIDE SEQUENCE</scope>
    <source>
        <strain evidence="3">FDAARGOS_285</strain>
    </source>
</reference>
<keyword evidence="1" id="KW-0812">Transmembrane</keyword>
<keyword evidence="1" id="KW-1133">Transmembrane helix</keyword>
<dbReference type="PIRSF" id="PIRSF021288">
    <property type="entry name" value="UCP021288_ACT"/>
    <property type="match status" value="1"/>
</dbReference>
<reference evidence="6" key="4">
    <citation type="submission" date="2021-02" db="EMBL/GenBank/DDBJ databases">
        <title>cfr and optrA-positive Staphylococcus spp.</title>
        <authorList>
            <person name="Chen L."/>
        </authorList>
    </citation>
    <scope>NUCLEOTIDE SEQUENCE</scope>
    <source>
        <strain evidence="6">GDQ20D70P</strain>
    </source>
</reference>
<evidence type="ECO:0000313" key="10">
    <source>
        <dbReference type="Proteomes" id="UP001176210"/>
    </source>
</evidence>
<organism evidence="4 11">
    <name type="scientific">Mammaliicoccus sciuri</name>
    <name type="common">Staphylococcus sciuri</name>
    <dbReference type="NCBI Taxonomy" id="1296"/>
    <lineage>
        <taxon>Bacteria</taxon>
        <taxon>Bacillati</taxon>
        <taxon>Bacillota</taxon>
        <taxon>Bacilli</taxon>
        <taxon>Bacillales</taxon>
        <taxon>Staphylococcaceae</taxon>
        <taxon>Mammaliicoccus</taxon>
    </lineage>
</organism>
<dbReference type="Proteomes" id="UP001176210">
    <property type="component" value="Unassembled WGS sequence"/>
</dbReference>
<evidence type="ECO:0000313" key="7">
    <source>
        <dbReference type="EMBL" id="RTX74958.1"/>
    </source>
</evidence>
<evidence type="ECO:0000313" key="5">
    <source>
        <dbReference type="EMBL" id="MDL0115782.1"/>
    </source>
</evidence>
<dbReference type="Proteomes" id="UP000197058">
    <property type="component" value="Chromosome"/>
</dbReference>
<dbReference type="EMBL" id="JAPNQM010000001">
    <property type="protein sequence ID" value="MDL0115782.1"/>
    <property type="molecule type" value="Genomic_DNA"/>
</dbReference>
<dbReference type="EMBL" id="CP022046">
    <property type="protein sequence ID" value="ASE34346.1"/>
    <property type="molecule type" value="Genomic_DNA"/>
</dbReference>
<name>A0A1X0TY93_MAMSC</name>
<dbReference type="Proteomes" id="UP001204068">
    <property type="component" value="Unassembled WGS sequence"/>
</dbReference>
<gene>
    <name evidence="7" type="ORF">CD117_01905</name>
    <name evidence="3" type="ORF">CEP64_07045</name>
    <name evidence="6" type="ORF">JRU67_08770</name>
    <name evidence="4" type="ORF">NQ032_11030</name>
    <name evidence="5" type="ORF">OWO77_02245</name>
</gene>
<evidence type="ECO:0000313" key="6">
    <source>
        <dbReference type="EMBL" id="QRN90158.1"/>
    </source>
</evidence>
<dbReference type="AlphaFoldDB" id="A0A1X0TY93"/>
<reference evidence="7 9" key="3">
    <citation type="submission" date="2018-10" db="EMBL/GenBank/DDBJ databases">
        <title>A collection Staphylococci species genome sequencing.</title>
        <authorList>
            <person name="Cole K."/>
        </authorList>
    </citation>
    <scope>NUCLEOTIDE SEQUENCE [LARGE SCALE GENOMIC DNA]</scope>
    <source>
        <strain evidence="7">CCUG 37923</strain>
        <strain evidence="9">NCTC 12218</strain>
    </source>
</reference>
<reference evidence="5" key="6">
    <citation type="submission" date="2022-09" db="EMBL/GenBank/DDBJ databases">
        <authorList>
            <person name="De Moura G.S."/>
            <person name="Carvalho E."/>
            <person name="Ramos Sanchez E.M."/>
            <person name="Sellera F.P."/>
            <person name="Marques M.F.S."/>
            <person name="Heinemann M.B."/>
            <person name="De Vliegher S."/>
            <person name="Souza F.N."/>
            <person name="Mota R.A."/>
        </authorList>
    </citation>
    <scope>NUCLEOTIDE SEQUENCE</scope>
    <source>
        <strain evidence="5">BR656</strain>
    </source>
</reference>
<reference evidence="5" key="7">
    <citation type="journal article" date="2023" name="Vet. Microbiol.">
        <title>Emergence of livestock-associated Mammaliicoccus sciuri ST71 co-harbouring mecA and mecC genes in Brazil.</title>
        <authorList>
            <person name="de Moura G.S."/>
            <person name="de Carvalho E."/>
            <person name="Ramos Sanchez E.M."/>
            <person name="Sellera F.P."/>
            <person name="Marques M.F.S."/>
            <person name="Heinemann M.B."/>
            <person name="De Vliegher S."/>
            <person name="Souza F.N."/>
            <person name="Mota R.A."/>
        </authorList>
    </citation>
    <scope>NUCLEOTIDE SEQUENCE</scope>
    <source>
        <strain evidence="5">BR656</strain>
    </source>
</reference>
<dbReference type="Proteomes" id="UP000640299">
    <property type="component" value="Chromosome"/>
</dbReference>
<evidence type="ECO:0000313" key="4">
    <source>
        <dbReference type="EMBL" id="MCQ9304133.1"/>
    </source>
</evidence>
<evidence type="ECO:0000313" key="3">
    <source>
        <dbReference type="EMBL" id="ASE34346.1"/>
    </source>
</evidence>
<evidence type="ECO:0000313" key="11">
    <source>
        <dbReference type="Proteomes" id="UP001204068"/>
    </source>
</evidence>
<dbReference type="InterPro" id="IPR045865">
    <property type="entry name" value="ACT-like_dom_sf"/>
</dbReference>
<dbReference type="InterPro" id="IPR016784">
    <property type="entry name" value="UCP021288_ACT"/>
</dbReference>
<dbReference type="GeneID" id="48593044"/>
<dbReference type="EMBL" id="CP069389">
    <property type="protein sequence ID" value="QRN90158.1"/>
    <property type="molecule type" value="Genomic_DNA"/>
</dbReference>
<sequence length="271" mass="31397">MEEVIKKEWYLEYDIQVNRAGLLGDISSLLGILGINIITINGVDQGRRGLLIKTDDMNKVKRFENIVKEIDDITIKKLRTPGLRDRLAVRHGRYIKRDVDDKKTFRFERKDLGLLVDFMAELFKENRHKLIGVRGMPRVGKTESVVAASVCAHKKWLFISSTLIKQTVRSSLLKGEYSDENVYIIDGAVTSKQTDEKHKQLVREVMSLPTIKVVEHPDLFVQRSEYSLEDFDYIIELRETEDQEITYEQLNKNDLFTNDNMAFGDGFGFFE</sequence>
<accession>A0A1X0TY93</accession>
<keyword evidence="1" id="KW-0472">Membrane</keyword>
<reference evidence="4" key="5">
    <citation type="submission" date="2022-07" db="EMBL/GenBank/DDBJ databases">
        <title>Bacterial species isolated from the porcine tonsil microbiota.</title>
        <authorList>
            <person name="Oliveira I.M.F."/>
        </authorList>
    </citation>
    <scope>NUCLEOTIDE SEQUENCE</scope>
    <source>
        <strain evidence="4">8QC2O2</strain>
    </source>
</reference>
<dbReference type="SUPFAM" id="SSF55021">
    <property type="entry name" value="ACT-like"/>
    <property type="match status" value="1"/>
</dbReference>
<proteinExistence type="predicted"/>
<dbReference type="Pfam" id="PF11868">
    <property type="entry name" value="DUF3388"/>
    <property type="match status" value="1"/>
</dbReference>
<dbReference type="InterPro" id="IPR024514">
    <property type="entry name" value="DUF3388"/>
</dbReference>